<dbReference type="InterPro" id="IPR040442">
    <property type="entry name" value="Pyrv_kinase-like_dom_sf"/>
</dbReference>
<evidence type="ECO:0000313" key="5">
    <source>
        <dbReference type="EMBL" id="RZO26604.1"/>
    </source>
</evidence>
<organism evidence="5 6">
    <name type="scientific">SAR86 cluster bacterium</name>
    <dbReference type="NCBI Taxonomy" id="2030880"/>
    <lineage>
        <taxon>Bacteria</taxon>
        <taxon>Pseudomonadati</taxon>
        <taxon>Pseudomonadota</taxon>
        <taxon>Gammaproteobacteria</taxon>
        <taxon>SAR86 cluster</taxon>
    </lineage>
</organism>
<dbReference type="GO" id="GO:0016832">
    <property type="term" value="F:aldehyde-lyase activity"/>
    <property type="evidence" value="ECO:0007669"/>
    <property type="project" value="TreeGrafter"/>
</dbReference>
<dbReference type="PANTHER" id="PTHR30502:SF0">
    <property type="entry name" value="PHOSPHOENOLPYRUVATE CARBOXYLASE FAMILY PROTEIN"/>
    <property type="match status" value="1"/>
</dbReference>
<comment type="caution">
    <text evidence="5">The sequence shown here is derived from an EMBL/GenBank/DDBJ whole genome shotgun (WGS) entry which is preliminary data.</text>
</comment>
<evidence type="ECO:0000259" key="4">
    <source>
        <dbReference type="Pfam" id="PF03328"/>
    </source>
</evidence>
<keyword evidence="3" id="KW-0456">Lyase</keyword>
<evidence type="ECO:0000256" key="1">
    <source>
        <dbReference type="ARBA" id="ARBA00005568"/>
    </source>
</evidence>
<dbReference type="Proteomes" id="UP000315825">
    <property type="component" value="Unassembled WGS sequence"/>
</dbReference>
<dbReference type="Pfam" id="PF03328">
    <property type="entry name" value="HpcH_HpaI"/>
    <property type="match status" value="1"/>
</dbReference>
<evidence type="ECO:0000256" key="2">
    <source>
        <dbReference type="ARBA" id="ARBA00022723"/>
    </source>
</evidence>
<name>A0A520MZG3_9GAMM</name>
<reference evidence="5 6" key="1">
    <citation type="submission" date="2019-02" db="EMBL/GenBank/DDBJ databases">
        <title>Prokaryotic population dynamics and viral predation in marine succession experiment using metagenomics: the confinement effect.</title>
        <authorList>
            <person name="Haro-Moreno J.M."/>
            <person name="Rodriguez-Valera F."/>
            <person name="Lopez-Perez M."/>
        </authorList>
    </citation>
    <scope>NUCLEOTIDE SEQUENCE [LARGE SCALE GENOMIC DNA]</scope>
    <source>
        <strain evidence="5">MED-G159</strain>
    </source>
</reference>
<feature type="domain" description="HpcH/HpaI aldolase/citrate lyase" evidence="4">
    <location>
        <begin position="7"/>
        <end position="224"/>
    </location>
</feature>
<dbReference type="GO" id="GO:0046872">
    <property type="term" value="F:metal ion binding"/>
    <property type="evidence" value="ECO:0007669"/>
    <property type="project" value="UniProtKB-KW"/>
</dbReference>
<accession>A0A520MZG3</accession>
<keyword evidence="2" id="KW-0479">Metal-binding</keyword>
<comment type="similarity">
    <text evidence="1">Belongs to the HpcH/HpaI aldolase family.</text>
</comment>
<sequence>MSKSKQRFGTWCSLNSVNAIDAICTTDLDFIVIDEEHSSVSFEDMENMVRACEARGKQAIIRSSNDEKQHLLRILETGSNALMVPHVSSAEDAKKIINSVKYPPLGNRGLSPYTRQHNFSDKNLTESLSKANDKQYLGVLVEGDEGIKNIAEISKVEGIDLIYIGLFDLAKSIGMSDNLEDPKIIELLKETKEIIQSNGVKVGSMAKDVSYAKRLSNLGFDFIAFYNDAAALKSFFQDSISSIKED</sequence>
<proteinExistence type="inferred from homology"/>
<protein>
    <recommendedName>
        <fullName evidence="4">HpcH/HpaI aldolase/citrate lyase domain-containing protein</fullName>
    </recommendedName>
</protein>
<dbReference type="InterPro" id="IPR015813">
    <property type="entry name" value="Pyrv/PenolPyrv_kinase-like_dom"/>
</dbReference>
<dbReference type="InterPro" id="IPR005000">
    <property type="entry name" value="Aldolase/citrate-lyase_domain"/>
</dbReference>
<dbReference type="SUPFAM" id="SSF51621">
    <property type="entry name" value="Phosphoenolpyruvate/pyruvate domain"/>
    <property type="match status" value="1"/>
</dbReference>
<dbReference type="PANTHER" id="PTHR30502">
    <property type="entry name" value="2-KETO-3-DEOXY-L-RHAMNONATE ALDOLASE"/>
    <property type="match status" value="1"/>
</dbReference>
<gene>
    <name evidence="5" type="ORF">EVA92_02345</name>
</gene>
<dbReference type="GO" id="GO:0005737">
    <property type="term" value="C:cytoplasm"/>
    <property type="evidence" value="ECO:0007669"/>
    <property type="project" value="TreeGrafter"/>
</dbReference>
<dbReference type="EMBL" id="SHBE01000003">
    <property type="protein sequence ID" value="RZO26604.1"/>
    <property type="molecule type" value="Genomic_DNA"/>
</dbReference>
<dbReference type="InterPro" id="IPR050251">
    <property type="entry name" value="HpcH-HpaI_aldolase"/>
</dbReference>
<dbReference type="AlphaFoldDB" id="A0A520MZG3"/>
<evidence type="ECO:0000313" key="6">
    <source>
        <dbReference type="Proteomes" id="UP000315825"/>
    </source>
</evidence>
<evidence type="ECO:0000256" key="3">
    <source>
        <dbReference type="ARBA" id="ARBA00023239"/>
    </source>
</evidence>
<dbReference type="Gene3D" id="3.20.20.60">
    <property type="entry name" value="Phosphoenolpyruvate-binding domains"/>
    <property type="match status" value="1"/>
</dbReference>